<evidence type="ECO:0000259" key="2">
    <source>
        <dbReference type="PROSITE" id="PS51786"/>
    </source>
</evidence>
<dbReference type="Proteomes" id="UP000050741">
    <property type="component" value="Unassembled WGS sequence"/>
</dbReference>
<keyword evidence="1" id="KW-0378">Hydrolase</keyword>
<dbReference type="WBParaSite" id="GPLIN_001411400">
    <property type="protein sequence ID" value="GPLIN_001411400"/>
    <property type="gene ID" value="GPLIN_001411400"/>
</dbReference>
<dbReference type="Pfam" id="PF05362">
    <property type="entry name" value="Lon_C"/>
    <property type="match status" value="1"/>
</dbReference>
<proteinExistence type="inferred from homology"/>
<dbReference type="PANTHER" id="PTHR43718:SF2">
    <property type="entry name" value="LON PROTEASE HOMOLOG, MITOCHONDRIAL"/>
    <property type="match status" value="1"/>
</dbReference>
<dbReference type="Gene3D" id="3.30.230.10">
    <property type="match status" value="1"/>
</dbReference>
<dbReference type="GO" id="GO:0006515">
    <property type="term" value="P:protein quality control for misfolded or incompletely synthesized proteins"/>
    <property type="evidence" value="ECO:0007669"/>
    <property type="project" value="TreeGrafter"/>
</dbReference>
<keyword evidence="3" id="KW-1185">Reference proteome</keyword>
<accession>A0A183CMK8</accession>
<evidence type="ECO:0000313" key="3">
    <source>
        <dbReference type="Proteomes" id="UP000050741"/>
    </source>
</evidence>
<keyword evidence="1" id="KW-0645">Protease</keyword>
<dbReference type="GO" id="GO:0003697">
    <property type="term" value="F:single-stranded DNA binding"/>
    <property type="evidence" value="ECO:0007669"/>
    <property type="project" value="TreeGrafter"/>
</dbReference>
<dbReference type="InterPro" id="IPR008269">
    <property type="entry name" value="Lon_proteolytic"/>
</dbReference>
<protein>
    <submittedName>
        <fullName evidence="4">Lon proteolytic domain-containing protein</fullName>
    </submittedName>
</protein>
<dbReference type="PRINTS" id="PR00830">
    <property type="entry name" value="ENDOLAPTASE"/>
</dbReference>
<dbReference type="GO" id="GO:0051131">
    <property type="term" value="P:chaperone-mediated protein complex assembly"/>
    <property type="evidence" value="ECO:0007669"/>
    <property type="project" value="TreeGrafter"/>
</dbReference>
<dbReference type="GO" id="GO:0004176">
    <property type="term" value="F:ATP-dependent peptidase activity"/>
    <property type="evidence" value="ECO:0007669"/>
    <property type="project" value="UniProtKB-UniRule"/>
</dbReference>
<evidence type="ECO:0000313" key="4">
    <source>
        <dbReference type="WBParaSite" id="GPLIN_001411400"/>
    </source>
</evidence>
<organism evidence="3 4">
    <name type="scientific">Globodera pallida</name>
    <name type="common">Potato cyst nematode worm</name>
    <name type="synonym">Heterodera pallida</name>
    <dbReference type="NCBI Taxonomy" id="36090"/>
    <lineage>
        <taxon>Eukaryota</taxon>
        <taxon>Metazoa</taxon>
        <taxon>Ecdysozoa</taxon>
        <taxon>Nematoda</taxon>
        <taxon>Chromadorea</taxon>
        <taxon>Rhabditida</taxon>
        <taxon>Tylenchina</taxon>
        <taxon>Tylenchomorpha</taxon>
        <taxon>Tylenchoidea</taxon>
        <taxon>Heteroderidae</taxon>
        <taxon>Heteroderinae</taxon>
        <taxon>Globodera</taxon>
    </lineage>
</organism>
<dbReference type="InterPro" id="IPR014721">
    <property type="entry name" value="Ribsml_uS5_D2-typ_fold_subgr"/>
</dbReference>
<dbReference type="PANTHER" id="PTHR43718">
    <property type="entry name" value="LON PROTEASE"/>
    <property type="match status" value="1"/>
</dbReference>
<reference evidence="4" key="2">
    <citation type="submission" date="2016-06" db="UniProtKB">
        <authorList>
            <consortium name="WormBaseParasite"/>
        </authorList>
    </citation>
    <scope>IDENTIFICATION</scope>
</reference>
<feature type="domain" description="Lon proteolytic" evidence="2">
    <location>
        <begin position="50"/>
        <end position="146"/>
    </location>
</feature>
<evidence type="ECO:0000256" key="1">
    <source>
        <dbReference type="PROSITE-ProRule" id="PRU01122"/>
    </source>
</evidence>
<dbReference type="PROSITE" id="PS51786">
    <property type="entry name" value="LON_PROTEOLYTIC"/>
    <property type="match status" value="1"/>
</dbReference>
<dbReference type="InterPro" id="IPR020568">
    <property type="entry name" value="Ribosomal_Su5_D2-typ_SF"/>
</dbReference>
<comment type="similarity">
    <text evidence="1">Belongs to the peptidase S16 family.</text>
</comment>
<feature type="active site" evidence="1">
    <location>
        <position position="53"/>
    </location>
</feature>
<reference evidence="3" key="1">
    <citation type="submission" date="2014-05" db="EMBL/GenBank/DDBJ databases">
        <title>The genome and life-stage specific transcriptomes of Globodera pallida elucidate key aspects of plant parasitism by a cyst nematode.</title>
        <authorList>
            <person name="Cotton J.A."/>
            <person name="Lilley C.J."/>
            <person name="Jones L.M."/>
            <person name="Kikuchi T."/>
            <person name="Reid A.J."/>
            <person name="Thorpe P."/>
            <person name="Tsai I.J."/>
            <person name="Beasley H."/>
            <person name="Blok V."/>
            <person name="Cock P.J.A."/>
            <person name="Van den Akker S.E."/>
            <person name="Holroyd N."/>
            <person name="Hunt M."/>
            <person name="Mantelin S."/>
            <person name="Naghra H."/>
            <person name="Pain A."/>
            <person name="Palomares-Rius J.E."/>
            <person name="Zarowiecki M."/>
            <person name="Berriman M."/>
            <person name="Jones J.T."/>
            <person name="Urwin P.E."/>
        </authorList>
    </citation>
    <scope>NUCLEOTIDE SEQUENCE [LARGE SCALE GENOMIC DNA]</scope>
    <source>
        <strain evidence="3">Lindley</strain>
    </source>
</reference>
<sequence>MHLKTLQNFTRRNLVFGFFDEMSLDKMSAPQCGVHQCSHVRVYPNGVSRGGPSDGVTVATAILSLALNIPTPDNLAMTGALDDQGHILPIGGVIEKVMAAKEAGKTRIVLPAGNQGQFGPFEETFADMEFVFVAHFDEVFELLFNN</sequence>
<dbReference type="InterPro" id="IPR027065">
    <property type="entry name" value="Lon_Prtase"/>
</dbReference>
<dbReference type="AlphaFoldDB" id="A0A183CMK8"/>
<dbReference type="GO" id="GO:0004252">
    <property type="term" value="F:serine-type endopeptidase activity"/>
    <property type="evidence" value="ECO:0007669"/>
    <property type="project" value="UniProtKB-UniRule"/>
</dbReference>
<name>A0A183CMK8_GLOPA</name>
<keyword evidence="1" id="KW-0720">Serine protease</keyword>
<dbReference type="GO" id="GO:0005524">
    <property type="term" value="F:ATP binding"/>
    <property type="evidence" value="ECO:0007669"/>
    <property type="project" value="InterPro"/>
</dbReference>
<dbReference type="GO" id="GO:0007005">
    <property type="term" value="P:mitochondrion organization"/>
    <property type="evidence" value="ECO:0007669"/>
    <property type="project" value="TreeGrafter"/>
</dbReference>
<feature type="active site" evidence="1">
    <location>
        <position position="96"/>
    </location>
</feature>
<dbReference type="SUPFAM" id="SSF54211">
    <property type="entry name" value="Ribosomal protein S5 domain 2-like"/>
    <property type="match status" value="1"/>
</dbReference>
<dbReference type="GO" id="GO:0005759">
    <property type="term" value="C:mitochondrial matrix"/>
    <property type="evidence" value="ECO:0007669"/>
    <property type="project" value="TreeGrafter"/>
</dbReference>